<keyword evidence="9" id="KW-1185">Reference proteome</keyword>
<dbReference type="InterPro" id="IPR002327">
    <property type="entry name" value="Cyt_c_1A/1B"/>
</dbReference>
<dbReference type="GO" id="GO:0046872">
    <property type="term" value="F:metal ion binding"/>
    <property type="evidence" value="ECO:0007669"/>
    <property type="project" value="UniProtKB-KW"/>
</dbReference>
<keyword evidence="4" id="KW-0249">Electron transport</keyword>
<evidence type="ECO:0000256" key="3">
    <source>
        <dbReference type="ARBA" id="ARBA00022723"/>
    </source>
</evidence>
<dbReference type="GO" id="GO:0020037">
    <property type="term" value="F:heme binding"/>
    <property type="evidence" value="ECO:0007669"/>
    <property type="project" value="InterPro"/>
</dbReference>
<dbReference type="PROSITE" id="PS51007">
    <property type="entry name" value="CYTC"/>
    <property type="match status" value="1"/>
</dbReference>
<evidence type="ECO:0000256" key="4">
    <source>
        <dbReference type="ARBA" id="ARBA00022982"/>
    </source>
</evidence>
<dbReference type="AlphaFoldDB" id="A0A432XI87"/>
<gene>
    <name evidence="8" type="ORF">CWE24_06755</name>
</gene>
<dbReference type="SUPFAM" id="SSF46626">
    <property type="entry name" value="Cytochrome c"/>
    <property type="match status" value="1"/>
</dbReference>
<dbReference type="Pfam" id="PF00034">
    <property type="entry name" value="Cytochrom_C"/>
    <property type="match status" value="1"/>
</dbReference>
<evidence type="ECO:0000313" key="9">
    <source>
        <dbReference type="Proteomes" id="UP000286985"/>
    </source>
</evidence>
<dbReference type="PRINTS" id="PR00604">
    <property type="entry name" value="CYTCHRMECIAB"/>
</dbReference>
<proteinExistence type="predicted"/>
<dbReference type="Proteomes" id="UP000286985">
    <property type="component" value="Unassembled WGS sequence"/>
</dbReference>
<dbReference type="InterPro" id="IPR036909">
    <property type="entry name" value="Cyt_c-like_dom_sf"/>
</dbReference>
<keyword evidence="5 6" id="KW-0408">Iron</keyword>
<dbReference type="OrthoDB" id="9805828at2"/>
<evidence type="ECO:0000256" key="5">
    <source>
        <dbReference type="ARBA" id="ARBA00023004"/>
    </source>
</evidence>
<protein>
    <submittedName>
        <fullName evidence="8">Cytochrome C</fullName>
    </submittedName>
</protein>
<evidence type="ECO:0000256" key="1">
    <source>
        <dbReference type="ARBA" id="ARBA00022448"/>
    </source>
</evidence>
<evidence type="ECO:0000259" key="7">
    <source>
        <dbReference type="PROSITE" id="PS51007"/>
    </source>
</evidence>
<evidence type="ECO:0000313" key="8">
    <source>
        <dbReference type="EMBL" id="RUO48474.1"/>
    </source>
</evidence>
<feature type="domain" description="Cytochrome c" evidence="7">
    <location>
        <begin position="63"/>
        <end position="163"/>
    </location>
</feature>
<organism evidence="8 9">
    <name type="scientific">Pseudidiomarina donghaiensis</name>
    <dbReference type="NCBI Taxonomy" id="519452"/>
    <lineage>
        <taxon>Bacteria</taxon>
        <taxon>Pseudomonadati</taxon>
        <taxon>Pseudomonadota</taxon>
        <taxon>Gammaproteobacteria</taxon>
        <taxon>Alteromonadales</taxon>
        <taxon>Idiomarinaceae</taxon>
        <taxon>Pseudidiomarina</taxon>
    </lineage>
</organism>
<dbReference type="Gene3D" id="1.10.760.10">
    <property type="entry name" value="Cytochrome c-like domain"/>
    <property type="match status" value="1"/>
</dbReference>
<sequence>MMRCICVLIILVAMFGLLSAEVIEVIMRYMLFMFIFFVVGCSAFHETPSPFGDVKSQVQASPEVIAKGAEVFKYRCSACHSMDPNKSQFFGPHLAGLVGRKIATVEGYNFTAAVQQEDIIWTEQVLDDWLTRPQQMVPDMCMPFLGLPKADDRHALIEYMKTP</sequence>
<dbReference type="InterPro" id="IPR009056">
    <property type="entry name" value="Cyt_c-like_dom"/>
</dbReference>
<dbReference type="PANTHER" id="PTHR11961">
    <property type="entry name" value="CYTOCHROME C"/>
    <property type="match status" value="1"/>
</dbReference>
<reference evidence="9" key="1">
    <citation type="journal article" date="2018" name="Front. Microbiol.">
        <title>Genome-Based Analysis Reveals the Taxonomy and Diversity of the Family Idiomarinaceae.</title>
        <authorList>
            <person name="Liu Y."/>
            <person name="Lai Q."/>
            <person name="Shao Z."/>
        </authorList>
    </citation>
    <scope>NUCLEOTIDE SEQUENCE [LARGE SCALE GENOMIC DNA]</scope>
    <source>
        <strain evidence="9">908033</strain>
    </source>
</reference>
<comment type="caution">
    <text evidence="8">The sequence shown here is derived from an EMBL/GenBank/DDBJ whole genome shotgun (WGS) entry which is preliminary data.</text>
</comment>
<name>A0A432XI87_9GAMM</name>
<evidence type="ECO:0000256" key="2">
    <source>
        <dbReference type="ARBA" id="ARBA00022617"/>
    </source>
</evidence>
<keyword evidence="2 6" id="KW-0349">Heme</keyword>
<keyword evidence="1" id="KW-0813">Transport</keyword>
<accession>A0A432XI87</accession>
<evidence type="ECO:0000256" key="6">
    <source>
        <dbReference type="PROSITE-ProRule" id="PRU00433"/>
    </source>
</evidence>
<dbReference type="GO" id="GO:0009055">
    <property type="term" value="F:electron transfer activity"/>
    <property type="evidence" value="ECO:0007669"/>
    <property type="project" value="InterPro"/>
</dbReference>
<dbReference type="EMBL" id="PIPU01000002">
    <property type="protein sequence ID" value="RUO48474.1"/>
    <property type="molecule type" value="Genomic_DNA"/>
</dbReference>
<keyword evidence="3 6" id="KW-0479">Metal-binding</keyword>
<dbReference type="STRING" id="519452.SAMN04488139_1965"/>